<dbReference type="Pfam" id="PF02720">
    <property type="entry name" value="DUF222"/>
    <property type="match status" value="1"/>
</dbReference>
<dbReference type="CDD" id="cd00085">
    <property type="entry name" value="HNHc"/>
    <property type="match status" value="1"/>
</dbReference>
<dbReference type="InterPro" id="IPR003615">
    <property type="entry name" value="HNH_nuc"/>
</dbReference>
<organism evidence="3 4">
    <name type="scientific">Mycolicibacterium hippocampi</name>
    <dbReference type="NCBI Taxonomy" id="659824"/>
    <lineage>
        <taxon>Bacteria</taxon>
        <taxon>Bacillati</taxon>
        <taxon>Actinomycetota</taxon>
        <taxon>Actinomycetes</taxon>
        <taxon>Mycobacteriales</taxon>
        <taxon>Mycobacteriaceae</taxon>
        <taxon>Mycolicibacterium</taxon>
    </lineage>
</organism>
<feature type="compositionally biased region" description="Basic and acidic residues" evidence="1">
    <location>
        <begin position="436"/>
        <end position="463"/>
    </location>
</feature>
<feature type="region of interest" description="Disordered" evidence="1">
    <location>
        <begin position="417"/>
        <end position="476"/>
    </location>
</feature>
<proteinExistence type="predicted"/>
<protein>
    <recommendedName>
        <fullName evidence="2">DUF222 domain-containing protein</fullName>
    </recommendedName>
</protein>
<sequence>MFESTEAPELIDVMGSALRRESAAVAERLAAVAALLRRRREEYVEAELWLTDVVEAVAAEVSAAQNISRSRARSQVQMAEHLHQRLPRVAELFARGDIDLRMVHTVINRTDNVEDDVIAVVDDALAQRVSKWMRLSTRKLRDRLDLWVAKFDPAAVRVPPVAKDNRYFDIEPHIPGLAFAGGVLNALDAAALDQLVIEIAGTVCADDPRTISQRRSDACGAIGRRESTLKCQCGSPACPAVQTREKATQLAIHVLAEQATLDGTSDNPGYLSGFGILPAEEVREAAKSKAAVFKPVCLPGADREAGYRPSARLKDYLQWRDLTCRFPGCDAPVARCDVDHTKPWPFGVTHASGCKHYCRTHHLIKTFYTGENGWSDEQRPDGTIELRAPTGHVYTTEAHGGQLFPALAVPTASLPEVEVPEQSANRSAMMPRRIRTREQDRRDRISRERRQRVEIDAEQERQHQAWLAATYEPPPF</sequence>
<dbReference type="InterPro" id="IPR003870">
    <property type="entry name" value="DUF222"/>
</dbReference>
<dbReference type="EMBL" id="BLLB01000002">
    <property type="protein sequence ID" value="GFH03115.1"/>
    <property type="molecule type" value="Genomic_DNA"/>
</dbReference>
<keyword evidence="4" id="KW-1185">Reference proteome</keyword>
<dbReference type="RefSeq" id="WP_163890552.1">
    <property type="nucleotide sequence ID" value="NZ_BLLB01000002.1"/>
</dbReference>
<name>A0A7I9ZQ40_9MYCO</name>
<feature type="domain" description="DUF222" evidence="2">
    <location>
        <begin position="17"/>
        <end position="321"/>
    </location>
</feature>
<evidence type="ECO:0000313" key="4">
    <source>
        <dbReference type="Proteomes" id="UP000465304"/>
    </source>
</evidence>
<evidence type="ECO:0000259" key="2">
    <source>
        <dbReference type="Pfam" id="PF02720"/>
    </source>
</evidence>
<dbReference type="Proteomes" id="UP000465304">
    <property type="component" value="Unassembled WGS sequence"/>
</dbReference>
<comment type="caution">
    <text evidence="3">The sequence shown here is derived from an EMBL/GenBank/DDBJ whole genome shotgun (WGS) entry which is preliminary data.</text>
</comment>
<accession>A0A7I9ZQ40</accession>
<evidence type="ECO:0000313" key="3">
    <source>
        <dbReference type="EMBL" id="GFH03115.1"/>
    </source>
</evidence>
<reference evidence="3 4" key="1">
    <citation type="journal article" date="2019" name="Emerg. Microbes Infect.">
        <title>Comprehensive subspecies identification of 175 nontuberculous mycobacteria species based on 7547 genomic profiles.</title>
        <authorList>
            <person name="Matsumoto Y."/>
            <person name="Kinjo T."/>
            <person name="Motooka D."/>
            <person name="Nabeya D."/>
            <person name="Jung N."/>
            <person name="Uechi K."/>
            <person name="Horii T."/>
            <person name="Iida T."/>
            <person name="Fujita J."/>
            <person name="Nakamura S."/>
        </authorList>
    </citation>
    <scope>NUCLEOTIDE SEQUENCE [LARGE SCALE GENOMIC DNA]</scope>
    <source>
        <strain evidence="3 4">JCM 30996</strain>
    </source>
</reference>
<dbReference type="AlphaFoldDB" id="A0A7I9ZQ40"/>
<gene>
    <name evidence="3" type="ORF">MHIP_35980</name>
</gene>
<evidence type="ECO:0000256" key="1">
    <source>
        <dbReference type="SAM" id="MobiDB-lite"/>
    </source>
</evidence>